<comment type="domain">
    <text evidence="8">The C-terminus contains a calmodulin-binding domain, which binds calmodulin in a calcium-dependent fashion.</text>
</comment>
<sequence length="530" mass="61612">MEEEGKSLAITPTWALASVITFMVSLGFFFQFSLERFGKWLDRTKRKALLSALEKIKDELMLFGLLSLLMGHWVVFVAKICVKSSDMSSRFFPCAIIDEFKLEEHSLDSAASYTNDSTARHDLHTFVRRHGHCPEGHEPFASQESLEQLHRLMFVLGVIHVLYSFIAITLAMIKIYGWNIWEKNAKAMAILSAQDSEQAEFHNRRMTRLATFISHRTSHPWSQHGVLVWLLCFSRQFWSSVNYADYMALRYGFITTHDLPLTYDFHNFMLRSMEEEFRDIVGISLPLWIYAICCIFLDFHETYVYFWLSFLPAILVLVIGTKLHRVVVKLAVEIMDTDTGVGTLQYQFNQLNLRDELFWFGKPKLLLWLIQLISFQNAFEMATFLWSLWEVKGTSCFMSNKFFVGIRLTFGVITQFWCSFITFPLYVIVRQMDARFKKSIVSENVRKSLHGWKRRVRAKNLHSAPIRSNPTIASTSRGMPGKQARVSTLQSNSNEISTNEMLPLHFYFQHDINGDGDHDHAIKEDDEDFV</sequence>
<feature type="transmembrane region" description="Helical" evidence="9">
    <location>
        <begin position="12"/>
        <end position="34"/>
    </location>
</feature>
<dbReference type="GO" id="GO:0005516">
    <property type="term" value="F:calmodulin binding"/>
    <property type="evidence" value="ECO:0007669"/>
    <property type="project" value="UniProtKB-KW"/>
</dbReference>
<dbReference type="GO" id="GO:0006952">
    <property type="term" value="P:defense response"/>
    <property type="evidence" value="ECO:0007669"/>
    <property type="project" value="UniProtKB-KW"/>
</dbReference>
<keyword evidence="3 8" id="KW-0812">Transmembrane</keyword>
<feature type="transmembrane region" description="Helical" evidence="9">
    <location>
        <begin position="365"/>
        <end position="388"/>
    </location>
</feature>
<comment type="function">
    <text evidence="8">May be involved in modulation of pathogen defense and leaf cell death.</text>
</comment>
<keyword evidence="8" id="KW-0112">Calmodulin-binding</keyword>
<dbReference type="Pfam" id="PF03094">
    <property type="entry name" value="Mlo"/>
    <property type="match status" value="1"/>
</dbReference>
<dbReference type="Proteomes" id="UP000027138">
    <property type="component" value="Unassembled WGS sequence"/>
</dbReference>
<dbReference type="OrthoDB" id="1388414at2759"/>
<dbReference type="AlphaFoldDB" id="A0A067LE99"/>
<dbReference type="GO" id="GO:0016020">
    <property type="term" value="C:membrane"/>
    <property type="evidence" value="ECO:0007669"/>
    <property type="project" value="UniProtKB-SubCell"/>
</dbReference>
<organism evidence="10 11">
    <name type="scientific">Jatropha curcas</name>
    <name type="common">Barbados nut</name>
    <dbReference type="NCBI Taxonomy" id="180498"/>
    <lineage>
        <taxon>Eukaryota</taxon>
        <taxon>Viridiplantae</taxon>
        <taxon>Streptophyta</taxon>
        <taxon>Embryophyta</taxon>
        <taxon>Tracheophyta</taxon>
        <taxon>Spermatophyta</taxon>
        <taxon>Magnoliopsida</taxon>
        <taxon>eudicotyledons</taxon>
        <taxon>Gunneridae</taxon>
        <taxon>Pentapetalae</taxon>
        <taxon>rosids</taxon>
        <taxon>fabids</taxon>
        <taxon>Malpighiales</taxon>
        <taxon>Euphorbiaceae</taxon>
        <taxon>Crotonoideae</taxon>
        <taxon>Jatropheae</taxon>
        <taxon>Jatropha</taxon>
    </lineage>
</organism>
<comment type="similarity">
    <text evidence="2 8">Belongs to the MLO family.</text>
</comment>
<evidence type="ECO:0000313" key="11">
    <source>
        <dbReference type="Proteomes" id="UP000027138"/>
    </source>
</evidence>
<evidence type="ECO:0000256" key="6">
    <source>
        <dbReference type="ARBA" id="ARBA00023136"/>
    </source>
</evidence>
<feature type="transmembrane region" description="Helical" evidence="9">
    <location>
        <begin position="152"/>
        <end position="173"/>
    </location>
</feature>
<feature type="transmembrane region" description="Helical" evidence="9">
    <location>
        <begin position="305"/>
        <end position="323"/>
    </location>
</feature>
<evidence type="ECO:0000313" key="10">
    <source>
        <dbReference type="EMBL" id="KDP46781.1"/>
    </source>
</evidence>
<evidence type="ECO:0000256" key="7">
    <source>
        <dbReference type="ARBA" id="ARBA00023265"/>
    </source>
</evidence>
<dbReference type="KEGG" id="jcu:105629188"/>
<dbReference type="STRING" id="180498.A0A067LE99"/>
<evidence type="ECO:0000256" key="8">
    <source>
        <dbReference type="RuleBase" id="RU280816"/>
    </source>
</evidence>
<dbReference type="InterPro" id="IPR004326">
    <property type="entry name" value="Mlo"/>
</dbReference>
<accession>A0A067LE99</accession>
<feature type="transmembrane region" description="Helical" evidence="9">
    <location>
        <begin position="408"/>
        <end position="429"/>
    </location>
</feature>
<dbReference type="PANTHER" id="PTHR31942">
    <property type="entry name" value="MLO-LIKE PROTEIN 1"/>
    <property type="match status" value="1"/>
</dbReference>
<evidence type="ECO:0000256" key="9">
    <source>
        <dbReference type="SAM" id="Phobius"/>
    </source>
</evidence>
<evidence type="ECO:0000256" key="4">
    <source>
        <dbReference type="ARBA" id="ARBA00022821"/>
    </source>
</evidence>
<comment type="subcellular location">
    <subcellularLocation>
        <location evidence="1 8">Membrane</location>
        <topology evidence="1 8">Multi-pass membrane protein</topology>
    </subcellularLocation>
</comment>
<keyword evidence="6 8" id="KW-0472">Membrane</keyword>
<evidence type="ECO:0000256" key="3">
    <source>
        <dbReference type="ARBA" id="ARBA00022692"/>
    </source>
</evidence>
<keyword evidence="5 8" id="KW-1133">Transmembrane helix</keyword>
<keyword evidence="7 8" id="KW-0568">Pathogenesis-related protein</keyword>
<name>A0A067LE99_JATCU</name>
<evidence type="ECO:0000256" key="5">
    <source>
        <dbReference type="ARBA" id="ARBA00022989"/>
    </source>
</evidence>
<evidence type="ECO:0000256" key="1">
    <source>
        <dbReference type="ARBA" id="ARBA00004141"/>
    </source>
</evidence>
<dbReference type="EMBL" id="KK914209">
    <property type="protein sequence ID" value="KDP46781.1"/>
    <property type="molecule type" value="Genomic_DNA"/>
</dbReference>
<reference evidence="10 11" key="1">
    <citation type="journal article" date="2014" name="PLoS ONE">
        <title>Global Analysis of Gene Expression Profiles in Physic Nut (Jatropha curcas L.) Seedlings Exposed to Salt Stress.</title>
        <authorList>
            <person name="Zhang L."/>
            <person name="Zhang C."/>
            <person name="Wu P."/>
            <person name="Chen Y."/>
            <person name="Li M."/>
            <person name="Jiang H."/>
            <person name="Wu G."/>
        </authorList>
    </citation>
    <scope>NUCLEOTIDE SEQUENCE [LARGE SCALE GENOMIC DNA]</scope>
    <source>
        <strain evidence="11">cv. GZQX0401</strain>
        <tissue evidence="10">Young leaves</tissue>
    </source>
</reference>
<feature type="transmembrane region" description="Helical" evidence="9">
    <location>
        <begin position="280"/>
        <end position="299"/>
    </location>
</feature>
<gene>
    <name evidence="8" type="primary">MLO</name>
    <name evidence="10" type="ORF">JCGZ_06569</name>
</gene>
<dbReference type="PANTHER" id="PTHR31942:SF62">
    <property type="entry name" value="MLO-LIKE PROTEIN"/>
    <property type="match status" value="1"/>
</dbReference>
<keyword evidence="11" id="KW-1185">Reference proteome</keyword>
<feature type="transmembrane region" description="Helical" evidence="9">
    <location>
        <begin position="60"/>
        <end position="80"/>
    </location>
</feature>
<keyword evidence="4 8" id="KW-0611">Plant defense</keyword>
<evidence type="ECO:0000256" key="2">
    <source>
        <dbReference type="ARBA" id="ARBA00006574"/>
    </source>
</evidence>
<proteinExistence type="inferred from homology"/>
<protein>
    <recommendedName>
        <fullName evidence="8">MLO-like protein</fullName>
    </recommendedName>
</protein>